<evidence type="ECO:0000313" key="3">
    <source>
        <dbReference type="Proteomes" id="UP000467840"/>
    </source>
</evidence>
<dbReference type="AlphaFoldDB" id="A0A6A6LMW9"/>
<dbReference type="Pfam" id="PF22966">
    <property type="entry name" value="INTS7_C_plants"/>
    <property type="match status" value="1"/>
</dbReference>
<dbReference type="InterPro" id="IPR055195">
    <property type="entry name" value="INTS7_C_plant"/>
</dbReference>
<dbReference type="PANTHER" id="PTHR13322:SF2">
    <property type="entry name" value="INTEGRATOR COMPLEX SUBUNIT 7"/>
    <property type="match status" value="1"/>
</dbReference>
<gene>
    <name evidence="2" type="ORF">GH714_006212</name>
</gene>
<name>A0A6A6LMW9_HEVBR</name>
<proteinExistence type="predicted"/>
<feature type="domain" description="Integrator complex subunit 7-like C-terminal" evidence="1">
    <location>
        <begin position="772"/>
        <end position="922"/>
    </location>
</feature>
<evidence type="ECO:0000313" key="2">
    <source>
        <dbReference type="EMBL" id="KAF2302761.1"/>
    </source>
</evidence>
<reference evidence="2 3" key="1">
    <citation type="journal article" date="2020" name="Mol. Plant">
        <title>The Chromosome-Based Rubber Tree Genome Provides New Insights into Spurge Genome Evolution and Rubber Biosynthesis.</title>
        <authorList>
            <person name="Liu J."/>
            <person name="Shi C."/>
            <person name="Shi C.C."/>
            <person name="Li W."/>
            <person name="Zhang Q.J."/>
            <person name="Zhang Y."/>
            <person name="Li K."/>
            <person name="Lu H.F."/>
            <person name="Shi C."/>
            <person name="Zhu S.T."/>
            <person name="Xiao Z.Y."/>
            <person name="Nan H."/>
            <person name="Yue Y."/>
            <person name="Zhu X.G."/>
            <person name="Wu Y."/>
            <person name="Hong X.N."/>
            <person name="Fan G.Y."/>
            <person name="Tong Y."/>
            <person name="Zhang D."/>
            <person name="Mao C.L."/>
            <person name="Liu Y.L."/>
            <person name="Hao S.J."/>
            <person name="Liu W.Q."/>
            <person name="Lv M.Q."/>
            <person name="Zhang H.B."/>
            <person name="Liu Y."/>
            <person name="Hu-Tang G.R."/>
            <person name="Wang J.P."/>
            <person name="Wang J.H."/>
            <person name="Sun Y.H."/>
            <person name="Ni S.B."/>
            <person name="Chen W.B."/>
            <person name="Zhang X.C."/>
            <person name="Jiao Y.N."/>
            <person name="Eichler E.E."/>
            <person name="Li G.H."/>
            <person name="Liu X."/>
            <person name="Gao L.Z."/>
        </authorList>
    </citation>
    <scope>NUCLEOTIDE SEQUENCE [LARGE SCALE GENOMIC DNA]</scope>
    <source>
        <strain evidence="3">cv. GT1</strain>
        <tissue evidence="2">Leaf</tissue>
    </source>
</reference>
<evidence type="ECO:0000259" key="1">
    <source>
        <dbReference type="Pfam" id="PF22966"/>
    </source>
</evidence>
<dbReference type="GO" id="GO:0032039">
    <property type="term" value="C:integrator complex"/>
    <property type="evidence" value="ECO:0007669"/>
    <property type="project" value="InterPro"/>
</dbReference>
<accession>A0A6A6LMW9</accession>
<sequence length="928" mass="105127">MERISAACAMEWSIELEKALRSKKPGQAVKAIQQIGSRLQQWNREPKPTMAVYNMFGLVLGEDRLFANTIILRLADAFRLGDKDTRLSVVRVFLSVFRNNDKEKKGGLTFVVSQPRENFDVASNSIKMLVYGLPELSCDKMLDFTILLNIIEKAAQSPVMSESMLAIQILVDASKRLGERRQVGSDGDCFFSLPTRIISVIMDRMILMFKPLLDVSQNNSKVFQEFQSLLNLLLFLVGEHPDLGVLVLQKVGSFIECLLDMHDNVMTTKQEGVSVHELVDFRGQKSMYISLNLVHNVLKFSVTCIENLNEVSAITTEIHEQVKFLVEQVQSCKLFDRYIYHLLCTVALSKYLRLCGKKKEEPCRVGRNLGNSLCNLSGEHEIFSLELVEKMLIERDNWPVYKAGIYAAYQGAWITAAFIFGQLIGKVQSDSCSYWLKALAQFAESEGKILLFLLPNLRSKLMDWLKMKEFGITFFGDSLDEIGQVAVGNISEPSSTELLVGVYHGLYYSGETLKSIAILEKSCCFQRWFLALRGKVLRTVVHVLKVLGTIPLAQCSISNNVQVDTSVTVECLDCLRKITQTSFQLKSLAQEFDLIAMSFIGMDRRSSKIISALALSCSLLAFTIGFSLFISKLPDYEILAPCDLQSSTNYLQGMLIQNLASRLWLIDQEICSNLFLLLEVNGKSKNCFDLQPRNQILNSGSEVRDILNVCKYAVSGIVGLQNETRGVHNEEILFHIIEDGFQLVLKTITEWMHIPFRIPKYFFKLRLPPINKLCLQLRNVPMNLAVRMTKLYCILCSSASFQEPKSSGEARGQMQLDYDDWEMSSMIAMNERLWHQVIDRAKKTDNCKRGRDYDASSDDGTVYRFVCFELNDRGQGFSSCLLDVSDFPVGSYRIKWHSCCIDYRGSYWSLLPLNAVPVFTIKKPSAVD</sequence>
<dbReference type="InterPro" id="IPR033060">
    <property type="entry name" value="INTS7"/>
</dbReference>
<dbReference type="Proteomes" id="UP000467840">
    <property type="component" value="Chromosome 16"/>
</dbReference>
<comment type="caution">
    <text evidence="2">The sequence shown here is derived from an EMBL/GenBank/DDBJ whole genome shotgun (WGS) entry which is preliminary data.</text>
</comment>
<protein>
    <recommendedName>
        <fullName evidence="1">Integrator complex subunit 7-like C-terminal domain-containing protein</fullName>
    </recommendedName>
</protein>
<dbReference type="EMBL" id="JAAGAX010000009">
    <property type="protein sequence ID" value="KAF2302761.1"/>
    <property type="molecule type" value="Genomic_DNA"/>
</dbReference>
<dbReference type="PANTHER" id="PTHR13322">
    <property type="entry name" value="C1ORF73 PROTEIN"/>
    <property type="match status" value="1"/>
</dbReference>
<dbReference type="GO" id="GO:0034472">
    <property type="term" value="P:snRNA 3'-end processing"/>
    <property type="evidence" value="ECO:0007669"/>
    <property type="project" value="TreeGrafter"/>
</dbReference>
<organism evidence="2 3">
    <name type="scientific">Hevea brasiliensis</name>
    <name type="common">Para rubber tree</name>
    <name type="synonym">Siphonia brasiliensis</name>
    <dbReference type="NCBI Taxonomy" id="3981"/>
    <lineage>
        <taxon>Eukaryota</taxon>
        <taxon>Viridiplantae</taxon>
        <taxon>Streptophyta</taxon>
        <taxon>Embryophyta</taxon>
        <taxon>Tracheophyta</taxon>
        <taxon>Spermatophyta</taxon>
        <taxon>Magnoliopsida</taxon>
        <taxon>eudicotyledons</taxon>
        <taxon>Gunneridae</taxon>
        <taxon>Pentapetalae</taxon>
        <taxon>rosids</taxon>
        <taxon>fabids</taxon>
        <taxon>Malpighiales</taxon>
        <taxon>Euphorbiaceae</taxon>
        <taxon>Crotonoideae</taxon>
        <taxon>Micrandreae</taxon>
        <taxon>Hevea</taxon>
    </lineage>
</organism>
<keyword evidence="3" id="KW-1185">Reference proteome</keyword>